<dbReference type="Pfam" id="PF13439">
    <property type="entry name" value="Glyco_transf_4"/>
    <property type="match status" value="1"/>
</dbReference>
<feature type="domain" description="Glycosyl transferase family 1" evidence="1">
    <location>
        <begin position="213"/>
        <end position="383"/>
    </location>
</feature>
<dbReference type="Pfam" id="PF00534">
    <property type="entry name" value="Glycos_transf_1"/>
    <property type="match status" value="1"/>
</dbReference>
<gene>
    <name evidence="3" type="ORF">Dia5BBH33_18360</name>
</gene>
<dbReference type="Gene3D" id="3.40.50.2000">
    <property type="entry name" value="Glycogen Phosphorylase B"/>
    <property type="match status" value="2"/>
</dbReference>
<name>A0A8D5A6H9_9FIRM</name>
<evidence type="ECO:0000313" key="4">
    <source>
        <dbReference type="Proteomes" id="UP000320585"/>
    </source>
</evidence>
<keyword evidence="4" id="KW-1185">Reference proteome</keyword>
<evidence type="ECO:0000259" key="1">
    <source>
        <dbReference type="Pfam" id="PF00534"/>
    </source>
</evidence>
<evidence type="ECO:0000313" key="3">
    <source>
        <dbReference type="EMBL" id="BBK25901.1"/>
    </source>
</evidence>
<dbReference type="InterPro" id="IPR028098">
    <property type="entry name" value="Glyco_trans_4-like_N"/>
</dbReference>
<accession>A0A8D5A6H9</accession>
<dbReference type="InterPro" id="IPR001296">
    <property type="entry name" value="Glyco_trans_1"/>
</dbReference>
<dbReference type="PANTHER" id="PTHR12526">
    <property type="entry name" value="GLYCOSYLTRANSFERASE"/>
    <property type="match status" value="1"/>
</dbReference>
<dbReference type="PANTHER" id="PTHR12526:SF630">
    <property type="entry name" value="GLYCOSYLTRANSFERASE"/>
    <property type="match status" value="1"/>
</dbReference>
<dbReference type="KEGG" id="dho:Dia5BBH33_18360"/>
<organism evidence="3 4">
    <name type="scientific">Dialister hominis</name>
    <dbReference type="NCBI Taxonomy" id="2582419"/>
    <lineage>
        <taxon>Bacteria</taxon>
        <taxon>Bacillati</taxon>
        <taxon>Bacillota</taxon>
        <taxon>Negativicutes</taxon>
        <taxon>Veillonellales</taxon>
        <taxon>Veillonellaceae</taxon>
        <taxon>Dialister</taxon>
    </lineage>
</organism>
<keyword evidence="3" id="KW-0808">Transferase</keyword>
<dbReference type="SUPFAM" id="SSF53756">
    <property type="entry name" value="UDP-Glycosyltransferase/glycogen phosphorylase"/>
    <property type="match status" value="1"/>
</dbReference>
<sequence length="408" mass="46099">MFLGDYSMKIVLAYFEKFIEMSGGIERVCCNMANAMAARGHEVSIVYCYGRSGRPFYALDSAVKTYNLMAEHPDKWKNPSLGQCVSGFNKVVREVLRIFSKSQAREWNESCKGRMIQQEIKNRIDTIQPDIIVSFRYETSNYLLHFAHVKVPVITMFHMSPDFILPGAPKGEIRAIAESSRAQVLLKRDIPVVERFCPGAHVVWIPNAVPQYEEHADPGAEKKTYTIINAARLNKPQKRQHLLVEAFAGLAKDYPDWRVELWGGGNDSGASYAKELREQIRKYYLENQVFLKGESTHIINQYKKSDIFCFPSAYEGFPLAMTEAMSSGLPVVGFKSCTAVVDLIDDGRTGVLVDDGAESFAKGMKILMDSREKREKMGAQAREAMKGYAPEAIWNMWEKLLNEVVSGE</sequence>
<evidence type="ECO:0000259" key="2">
    <source>
        <dbReference type="Pfam" id="PF13439"/>
    </source>
</evidence>
<reference evidence="4" key="1">
    <citation type="submission" date="2019-05" db="EMBL/GenBank/DDBJ databases">
        <title>Complete genome sequencing of Dialister sp. strain 5BBH33.</title>
        <authorList>
            <person name="Sakamoto M."/>
            <person name="Murakami T."/>
            <person name="Mori H."/>
        </authorList>
    </citation>
    <scope>NUCLEOTIDE SEQUENCE [LARGE SCALE GENOMIC DNA]</scope>
    <source>
        <strain evidence="4">5BBH33</strain>
    </source>
</reference>
<dbReference type="EMBL" id="AP019697">
    <property type="protein sequence ID" value="BBK25901.1"/>
    <property type="molecule type" value="Genomic_DNA"/>
</dbReference>
<dbReference type="Proteomes" id="UP000320585">
    <property type="component" value="Chromosome"/>
</dbReference>
<feature type="domain" description="Glycosyltransferase subfamily 4-like N-terminal" evidence="2">
    <location>
        <begin position="23"/>
        <end position="162"/>
    </location>
</feature>
<dbReference type="AlphaFoldDB" id="A0A8D5A6H9"/>
<dbReference type="GO" id="GO:0016757">
    <property type="term" value="F:glycosyltransferase activity"/>
    <property type="evidence" value="ECO:0007669"/>
    <property type="project" value="InterPro"/>
</dbReference>
<proteinExistence type="predicted"/>
<protein>
    <submittedName>
        <fullName evidence="3">Glycosyl transferase</fullName>
    </submittedName>
</protein>